<reference evidence="2" key="1">
    <citation type="submission" date="2021-07" db="EMBL/GenBank/DDBJ databases">
        <title>Genome Resource of American Ginseng Black Spot Pathogen Alternaria panax.</title>
        <authorList>
            <person name="Qiu C."/>
            <person name="Wang W."/>
            <person name="Liu Z."/>
        </authorList>
    </citation>
    <scope>NUCLEOTIDE SEQUENCE</scope>
    <source>
        <strain evidence="2">BNCC115425</strain>
    </source>
</reference>
<feature type="region of interest" description="Disordered" evidence="1">
    <location>
        <begin position="243"/>
        <end position="284"/>
    </location>
</feature>
<feature type="region of interest" description="Disordered" evidence="1">
    <location>
        <begin position="1"/>
        <end position="142"/>
    </location>
</feature>
<feature type="compositionally biased region" description="Polar residues" evidence="1">
    <location>
        <begin position="120"/>
        <end position="130"/>
    </location>
</feature>
<evidence type="ECO:0000256" key="1">
    <source>
        <dbReference type="SAM" id="MobiDB-lite"/>
    </source>
</evidence>
<feature type="region of interest" description="Disordered" evidence="1">
    <location>
        <begin position="368"/>
        <end position="433"/>
    </location>
</feature>
<feature type="compositionally biased region" description="Basic and acidic residues" evidence="1">
    <location>
        <begin position="376"/>
        <end position="386"/>
    </location>
</feature>
<accession>A0AAD4FDN6</accession>
<feature type="compositionally biased region" description="Polar residues" evidence="1">
    <location>
        <begin position="296"/>
        <end position="308"/>
    </location>
</feature>
<keyword evidence="3" id="KW-1185">Reference proteome</keyword>
<feature type="region of interest" description="Disordered" evidence="1">
    <location>
        <begin position="296"/>
        <end position="325"/>
    </location>
</feature>
<feature type="compositionally biased region" description="Polar residues" evidence="1">
    <location>
        <begin position="81"/>
        <end position="91"/>
    </location>
</feature>
<evidence type="ECO:0000313" key="2">
    <source>
        <dbReference type="EMBL" id="KAG9185599.1"/>
    </source>
</evidence>
<feature type="compositionally biased region" description="Polar residues" evidence="1">
    <location>
        <begin position="250"/>
        <end position="263"/>
    </location>
</feature>
<gene>
    <name evidence="2" type="ORF">G6011_06930</name>
</gene>
<evidence type="ECO:0000313" key="3">
    <source>
        <dbReference type="Proteomes" id="UP001199106"/>
    </source>
</evidence>
<feature type="compositionally biased region" description="Basic and acidic residues" evidence="1">
    <location>
        <begin position="92"/>
        <end position="101"/>
    </location>
</feature>
<dbReference type="EMBL" id="JAANER010000010">
    <property type="protein sequence ID" value="KAG9185599.1"/>
    <property type="molecule type" value="Genomic_DNA"/>
</dbReference>
<organism evidence="2 3">
    <name type="scientific">Alternaria panax</name>
    <dbReference type="NCBI Taxonomy" id="48097"/>
    <lineage>
        <taxon>Eukaryota</taxon>
        <taxon>Fungi</taxon>
        <taxon>Dikarya</taxon>
        <taxon>Ascomycota</taxon>
        <taxon>Pezizomycotina</taxon>
        <taxon>Dothideomycetes</taxon>
        <taxon>Pleosporomycetidae</taxon>
        <taxon>Pleosporales</taxon>
        <taxon>Pleosporineae</taxon>
        <taxon>Pleosporaceae</taxon>
        <taxon>Alternaria</taxon>
        <taxon>Alternaria sect. Panax</taxon>
    </lineage>
</organism>
<sequence length="433" mass="47795">MDYQQPTVPPLQKTDINRGEDHDNHSLPLAGSEDETSSPFSTVKEPESCVHPDPGFTGDSTSSNLAANVAEPFDQPVTVPFQDTSPSLFTDTTREPLEPRDPNPLTSFTTSHEADCASKFESQTQQQSLGSSVPRRPSPSMSVYSFERPLRESRYYAQALSAEDKLVLLRAEQNHSLQKRSGENTLAHNEACNNLVPRMIPRVEKTNSLVGMEHNRQQSQRALSRPTERVRKFFGIPRTKVDKAKDDESIYTQSRRASQPTYNTRSSTLSPPQPPPLPASRSAPSFQEFIDNTPHYSASHTRTASNGDYFSRPPNPRTSTYNNHHISPLASISGPPSSTSNTSTCVRSPLAQEVEVKFRANPETTFDSLLAPHRSGKGEVLRDSRYAQKVVTPKTSPSPSPSPSPKSKAKTRRLTKMPSMPLLLRRGSGTEGG</sequence>
<dbReference type="AlphaFoldDB" id="A0AAD4FDN6"/>
<name>A0AAD4FDN6_9PLEO</name>
<comment type="caution">
    <text evidence="2">The sequence shown here is derived from an EMBL/GenBank/DDBJ whole genome shotgun (WGS) entry which is preliminary data.</text>
</comment>
<protein>
    <submittedName>
        <fullName evidence="2">Uncharacterized protein</fullName>
    </submittedName>
</protein>
<feature type="compositionally biased region" description="Basic and acidic residues" evidence="1">
    <location>
        <begin position="15"/>
        <end position="25"/>
    </location>
</feature>
<dbReference type="Proteomes" id="UP001199106">
    <property type="component" value="Unassembled WGS sequence"/>
</dbReference>
<proteinExistence type="predicted"/>
<feature type="compositionally biased region" description="Low complexity" evidence="1">
    <location>
        <begin position="131"/>
        <end position="142"/>
    </location>
</feature>